<proteinExistence type="predicted"/>
<evidence type="ECO:0000313" key="2">
    <source>
        <dbReference type="RefSeq" id="XP_045145296.1"/>
    </source>
</evidence>
<protein>
    <submittedName>
        <fullName evidence="2">RNA exonuclease 4</fullName>
    </submittedName>
</protein>
<keyword evidence="2" id="KW-0540">Nuclease</keyword>
<keyword evidence="2" id="KW-0269">Exonuclease</keyword>
<keyword evidence="1" id="KW-1185">Reference proteome</keyword>
<dbReference type="RefSeq" id="XP_045145296.1">
    <property type="nucleotide sequence ID" value="XM_045289361.1"/>
</dbReference>
<dbReference type="Proteomes" id="UP000694863">
    <property type="component" value="Unplaced"/>
</dbReference>
<reference evidence="2" key="1">
    <citation type="submission" date="2025-08" db="UniProtKB">
        <authorList>
            <consortium name="RefSeq"/>
        </authorList>
    </citation>
    <scope>IDENTIFICATION</scope>
</reference>
<accession>A0AC55D0N1</accession>
<keyword evidence="2" id="KW-0378">Hydrolase</keyword>
<sequence length="357" mass="38604">MALSPFRDDIWFDDVDPEDIEAAVGPEAADIVRKRLGQHGSGVSLEKDQGFGGLTRALALDCEMVGVGPTGEDSMAARVSLVNQHGKCVYDKYIRPTEPVTDYRTAISGIRPQDLQQGEELAVVQREVAGLLEGRLLVGHALHNDLKVTDSSQGWQATWQTIGPRPGAGGHGPDSGPRPSRTRAGFPTVPVLPTMSCVRPVACVRCGGPCSRRRAPREGRLPLDEGVTQARFQPRASGLAGLTQLSLSHCLSRFVAVPQVPWALASRGKLGISAWSLYRGRCPPCAPPLQSGQPSLKLLSEQILGLRVQQSEHCSIQDAQVAMRLYVLARKEWESGLKGKQRTPTARPDAHSRHEAC</sequence>
<organism evidence="1 2">
    <name type="scientific">Echinops telfairi</name>
    <name type="common">Lesser hedgehog tenrec</name>
    <dbReference type="NCBI Taxonomy" id="9371"/>
    <lineage>
        <taxon>Eukaryota</taxon>
        <taxon>Metazoa</taxon>
        <taxon>Chordata</taxon>
        <taxon>Craniata</taxon>
        <taxon>Vertebrata</taxon>
        <taxon>Euteleostomi</taxon>
        <taxon>Mammalia</taxon>
        <taxon>Eutheria</taxon>
        <taxon>Afrotheria</taxon>
        <taxon>Tenrecidae</taxon>
        <taxon>Tenrecinae</taxon>
        <taxon>Echinops</taxon>
    </lineage>
</organism>
<gene>
    <name evidence="2" type="primary">REXO4</name>
</gene>
<evidence type="ECO:0000313" key="1">
    <source>
        <dbReference type="Proteomes" id="UP000694863"/>
    </source>
</evidence>
<name>A0AC55D0N1_ECHTE</name>